<dbReference type="Gene3D" id="3.40.50.300">
    <property type="entry name" value="P-loop containing nucleotide triphosphate hydrolases"/>
    <property type="match status" value="1"/>
</dbReference>
<comment type="caution">
    <text evidence="10">The sequence shown here is derived from an EMBL/GenBank/DDBJ whole genome shotgun (WGS) entry which is preliminary data.</text>
</comment>
<organism evidence="10 11">
    <name type="scientific">Hungatella hathewayi WAL-18680</name>
    <dbReference type="NCBI Taxonomy" id="742737"/>
    <lineage>
        <taxon>Bacteria</taxon>
        <taxon>Bacillati</taxon>
        <taxon>Bacillota</taxon>
        <taxon>Clostridia</taxon>
        <taxon>Lachnospirales</taxon>
        <taxon>Lachnospiraceae</taxon>
        <taxon>Hungatella</taxon>
    </lineage>
</organism>
<evidence type="ECO:0000256" key="4">
    <source>
        <dbReference type="ARBA" id="ARBA00022475"/>
    </source>
</evidence>
<keyword evidence="11" id="KW-1185">Reference proteome</keyword>
<protein>
    <recommendedName>
        <fullName evidence="9">ABC transporter domain-containing protein</fullName>
    </recommendedName>
</protein>
<dbReference type="FunFam" id="3.40.50.300:FF:000224">
    <property type="entry name" value="Energy-coupling factor transporter ATP-binding protein EcfA"/>
    <property type="match status" value="1"/>
</dbReference>
<keyword evidence="5" id="KW-0547">Nucleotide-binding</keyword>
<evidence type="ECO:0000256" key="6">
    <source>
        <dbReference type="ARBA" id="ARBA00022840"/>
    </source>
</evidence>
<evidence type="ECO:0000256" key="8">
    <source>
        <dbReference type="ARBA" id="ARBA00023136"/>
    </source>
</evidence>
<reference evidence="10 11" key="1">
    <citation type="submission" date="2011-08" db="EMBL/GenBank/DDBJ databases">
        <title>The Genome Sequence of Clostridium hathewayi WAL-18680.</title>
        <authorList>
            <consortium name="The Broad Institute Genome Sequencing Platform"/>
            <person name="Earl A."/>
            <person name="Ward D."/>
            <person name="Feldgarden M."/>
            <person name="Gevers D."/>
            <person name="Finegold S.M."/>
            <person name="Summanen P.H."/>
            <person name="Molitoris D.R."/>
            <person name="Song M."/>
            <person name="Daigneault M."/>
            <person name="Allen-Vercoe E."/>
            <person name="Young S.K."/>
            <person name="Zeng Q."/>
            <person name="Gargeya S."/>
            <person name="Fitzgerald M."/>
            <person name="Haas B."/>
            <person name="Abouelleil A."/>
            <person name="Alvarado L."/>
            <person name="Arachchi H.M."/>
            <person name="Berlin A."/>
            <person name="Brown A."/>
            <person name="Chapman S.B."/>
            <person name="Chen Z."/>
            <person name="Dunbar C."/>
            <person name="Freedman E."/>
            <person name="Gearin G."/>
            <person name="Gellesch M."/>
            <person name="Goldberg J."/>
            <person name="Griggs A."/>
            <person name="Gujja S."/>
            <person name="Heiman D."/>
            <person name="Howarth C."/>
            <person name="Larson L."/>
            <person name="Lui A."/>
            <person name="MacDonald P.J.P."/>
            <person name="Montmayeur A."/>
            <person name="Murphy C."/>
            <person name="Neiman D."/>
            <person name="Pearson M."/>
            <person name="Priest M."/>
            <person name="Roberts A."/>
            <person name="Saif S."/>
            <person name="Shea T."/>
            <person name="Shenoy N."/>
            <person name="Sisk P."/>
            <person name="Stolte C."/>
            <person name="Sykes S."/>
            <person name="Wortman J."/>
            <person name="Nusbaum C."/>
            <person name="Birren B."/>
        </authorList>
    </citation>
    <scope>NUCLEOTIDE SEQUENCE [LARGE SCALE GENOMIC DNA]</scope>
    <source>
        <strain evidence="10 11">WAL-18680</strain>
    </source>
</reference>
<dbReference type="GO" id="GO:0016887">
    <property type="term" value="F:ATP hydrolysis activity"/>
    <property type="evidence" value="ECO:0007669"/>
    <property type="project" value="InterPro"/>
</dbReference>
<dbReference type="InterPro" id="IPR015856">
    <property type="entry name" value="ABC_transpr_CbiO/EcfA_su"/>
</dbReference>
<dbReference type="InterPro" id="IPR003593">
    <property type="entry name" value="AAA+_ATPase"/>
</dbReference>
<dbReference type="EMBL" id="ADLN01000033">
    <property type="protein sequence ID" value="EHI60167.1"/>
    <property type="molecule type" value="Genomic_DNA"/>
</dbReference>
<evidence type="ECO:0000256" key="3">
    <source>
        <dbReference type="ARBA" id="ARBA00022448"/>
    </source>
</evidence>
<dbReference type="InterPro" id="IPR003439">
    <property type="entry name" value="ABC_transporter-like_ATP-bd"/>
</dbReference>
<keyword evidence="6" id="KW-0067">ATP-binding</keyword>
<dbReference type="InterPro" id="IPR050095">
    <property type="entry name" value="ECF_ABC_transporter_ATP-bd"/>
</dbReference>
<dbReference type="SMART" id="SM00382">
    <property type="entry name" value="AAA"/>
    <property type="match status" value="1"/>
</dbReference>
<evidence type="ECO:0000259" key="9">
    <source>
        <dbReference type="PROSITE" id="PS50893"/>
    </source>
</evidence>
<evidence type="ECO:0000313" key="11">
    <source>
        <dbReference type="Proteomes" id="UP000005384"/>
    </source>
</evidence>
<keyword evidence="3" id="KW-0813">Transport</keyword>
<proteinExistence type="inferred from homology"/>
<keyword evidence="4" id="KW-1003">Cell membrane</keyword>
<keyword evidence="8" id="KW-0472">Membrane</keyword>
<accession>G5IEB2</accession>
<dbReference type="PANTHER" id="PTHR43553:SF24">
    <property type="entry name" value="ENERGY-COUPLING FACTOR TRANSPORTER ATP-BINDING PROTEIN ECFA1"/>
    <property type="match status" value="1"/>
</dbReference>
<dbReference type="PROSITE" id="PS50893">
    <property type="entry name" value="ABC_TRANSPORTER_2"/>
    <property type="match status" value="1"/>
</dbReference>
<dbReference type="HOGENOM" id="CLU_000604_1_22_9"/>
<evidence type="ECO:0000256" key="2">
    <source>
        <dbReference type="ARBA" id="ARBA00005417"/>
    </source>
</evidence>
<dbReference type="PATRIC" id="fig|742737.3.peg.1865"/>
<dbReference type="RefSeq" id="WP_006779820.1">
    <property type="nucleotide sequence ID" value="NZ_CP040506.1"/>
</dbReference>
<dbReference type="Pfam" id="PF00005">
    <property type="entry name" value="ABC_tran"/>
    <property type="match status" value="1"/>
</dbReference>
<dbReference type="Proteomes" id="UP000005384">
    <property type="component" value="Unassembled WGS sequence"/>
</dbReference>
<dbReference type="PANTHER" id="PTHR43553">
    <property type="entry name" value="HEAVY METAL TRANSPORTER"/>
    <property type="match status" value="1"/>
</dbReference>
<dbReference type="GO" id="GO:0005524">
    <property type="term" value="F:ATP binding"/>
    <property type="evidence" value="ECO:0007669"/>
    <property type="project" value="UniProtKB-KW"/>
</dbReference>
<keyword evidence="7" id="KW-1278">Translocase</keyword>
<comment type="subcellular location">
    <subcellularLocation>
        <location evidence="1">Cell membrane</location>
        <topology evidence="1">Peripheral membrane protein</topology>
    </subcellularLocation>
</comment>
<comment type="similarity">
    <text evidence="2">Belongs to the ABC transporter superfamily.</text>
</comment>
<sequence length="279" mass="31223">MEEAVIRTEKLVHTYPTGVTALREIDLSIYRNDKISIVGQNGSGKTTIVRHFNGLLRPTSGKVYLNGQDTTGQGVSQMSRQVGYVFQNPNHQIFCTSVRDELEAAPVNFKFSPEEVKRNVDEVVELMDLKDILDIHPMTLDYTTKKIVTIASVLTFKPDVLIMDEPTGGLDEAGRIMLTKIINMMHENGHTVVMISHDMDYVAENSDRVVVMCQGQVIDDGKPEEIFTNAEVLKKAQIEPPQITQLDLYLKSQAAKGAILSVEEFVTYYQNKGGKELCQ</sequence>
<dbReference type="GO" id="GO:0042626">
    <property type="term" value="F:ATPase-coupled transmembrane transporter activity"/>
    <property type="evidence" value="ECO:0007669"/>
    <property type="project" value="TreeGrafter"/>
</dbReference>
<dbReference type="OrthoDB" id="9784332at2"/>
<name>G5IEB2_9FIRM</name>
<evidence type="ECO:0000256" key="7">
    <source>
        <dbReference type="ARBA" id="ARBA00022967"/>
    </source>
</evidence>
<gene>
    <name evidence="10" type="ORF">HMPREF9473_01839</name>
</gene>
<dbReference type="AlphaFoldDB" id="G5IEB2"/>
<feature type="domain" description="ABC transporter" evidence="9">
    <location>
        <begin position="6"/>
        <end position="239"/>
    </location>
</feature>
<dbReference type="SUPFAM" id="SSF52540">
    <property type="entry name" value="P-loop containing nucleoside triphosphate hydrolases"/>
    <property type="match status" value="1"/>
</dbReference>
<dbReference type="CDD" id="cd03225">
    <property type="entry name" value="ABC_cobalt_CbiO_domain1"/>
    <property type="match status" value="1"/>
</dbReference>
<dbReference type="InterPro" id="IPR027417">
    <property type="entry name" value="P-loop_NTPase"/>
</dbReference>
<evidence type="ECO:0000313" key="10">
    <source>
        <dbReference type="EMBL" id="EHI60167.1"/>
    </source>
</evidence>
<evidence type="ECO:0000256" key="1">
    <source>
        <dbReference type="ARBA" id="ARBA00004202"/>
    </source>
</evidence>
<dbReference type="GO" id="GO:0043190">
    <property type="term" value="C:ATP-binding cassette (ABC) transporter complex"/>
    <property type="evidence" value="ECO:0007669"/>
    <property type="project" value="TreeGrafter"/>
</dbReference>
<evidence type="ECO:0000256" key="5">
    <source>
        <dbReference type="ARBA" id="ARBA00022741"/>
    </source>
</evidence>